<dbReference type="InterPro" id="IPR001563">
    <property type="entry name" value="Peptidase_S10"/>
</dbReference>
<accession>A0A9P1NAE0</accession>
<dbReference type="GO" id="GO:0006508">
    <property type="term" value="P:proteolysis"/>
    <property type="evidence" value="ECO:0007669"/>
    <property type="project" value="InterPro"/>
</dbReference>
<dbReference type="InterPro" id="IPR029058">
    <property type="entry name" value="AB_hydrolase_fold"/>
</dbReference>
<evidence type="ECO:0000313" key="3">
    <source>
        <dbReference type="Proteomes" id="UP001152747"/>
    </source>
</evidence>
<dbReference type="Pfam" id="PF00450">
    <property type="entry name" value="Peptidase_S10"/>
    <property type="match status" value="2"/>
</dbReference>
<comment type="similarity">
    <text evidence="1">Belongs to the peptidase S10 family.</text>
</comment>
<dbReference type="OrthoDB" id="443318at2759"/>
<gene>
    <name evidence="2" type="ORF">CAMP_LOCUS16743</name>
</gene>
<reference evidence="2" key="1">
    <citation type="submission" date="2022-11" db="EMBL/GenBank/DDBJ databases">
        <authorList>
            <person name="Kikuchi T."/>
        </authorList>
    </citation>
    <scope>NUCLEOTIDE SEQUENCE</scope>
    <source>
        <strain evidence="2">PS1010</strain>
    </source>
</reference>
<evidence type="ECO:0000313" key="2">
    <source>
        <dbReference type="EMBL" id="CAI5454106.1"/>
    </source>
</evidence>
<dbReference type="EMBL" id="CANHGI010000006">
    <property type="protein sequence ID" value="CAI5454106.1"/>
    <property type="molecule type" value="Genomic_DNA"/>
</dbReference>
<organism evidence="2 3">
    <name type="scientific">Caenorhabditis angaria</name>
    <dbReference type="NCBI Taxonomy" id="860376"/>
    <lineage>
        <taxon>Eukaryota</taxon>
        <taxon>Metazoa</taxon>
        <taxon>Ecdysozoa</taxon>
        <taxon>Nematoda</taxon>
        <taxon>Chromadorea</taxon>
        <taxon>Rhabditida</taxon>
        <taxon>Rhabditina</taxon>
        <taxon>Rhabditomorpha</taxon>
        <taxon>Rhabditoidea</taxon>
        <taxon>Rhabditidae</taxon>
        <taxon>Peloderinae</taxon>
        <taxon>Caenorhabditis</taxon>
    </lineage>
</organism>
<dbReference type="AlphaFoldDB" id="A0A9P1NAE0"/>
<dbReference type="PRINTS" id="PR00724">
    <property type="entry name" value="CRBOXYPTASEC"/>
</dbReference>
<name>A0A9P1NAE0_9PELO</name>
<evidence type="ECO:0000256" key="1">
    <source>
        <dbReference type="ARBA" id="ARBA00009431"/>
    </source>
</evidence>
<protein>
    <submittedName>
        <fullName evidence="2">Uncharacterized protein</fullName>
    </submittedName>
</protein>
<dbReference type="Proteomes" id="UP001152747">
    <property type="component" value="Unassembled WGS sequence"/>
</dbReference>
<proteinExistence type="inferred from homology"/>
<sequence>MFYWLAESENNVTTDPLIFWFNGGPGCSSSIGLFFNGPLKLEKELSKRKHVLSKLGSVVYIDTPSPVGFSYSTDKSDPTDDQMTVEDNYKAVKLFLEEYPKFRNHEVIITGYSYAGIYIPMLAGQIIDNKKDFNINLTKIILGAPFLSDELNLKARLEFSYAHGFIDEEVYRNLLKKCCDNKTLEDCDSQKNDNECEDFNEYTRNLPHPEIELYDVNRKCENMEIHEDPENDPKSCTFSGKAKFENYLNRKDTREILRIPEKAGKWQLCQPLENYRSRKIEMVEYIKKAMRNDVKIVLFYGDADFVCPFSEGQKVVERLGIEEIGNGLISTKDQRIIGKYTSYKNLDFLVFKNVGHSLGVLYPEIEFELHRKFFNDQKLDRIFWFNGGPGRSSLTGLFLNGPFDLDSKGREIRKKSLSFTKLGSVVYIESPTPVGFSYSTKDSHPVDDQGTADDYKAILLFLEEYPKFRNHEIFLTGVSYAGMYIPMLVKKIIERNQILNINLKGIAIGAASLCDKLSIKARFEYSYTHGFLDEEKYQNILRGCCENKNLDECNIYNARNKHCVKLKNYAKNIAHSEINIYNVNQQCVNPCKSKHRDKIAAYLNRKEVRETLKIPEEAGKWHSCDTLDPYIDRLFEMDEYVKIAMRNDVRVLLFYGDADMVCPFMMGQKFVERLGIEFHVKTQKIDVPIKNQRYKSKLGGEKKRFLWYLRIVTC</sequence>
<dbReference type="Gene3D" id="3.40.50.1820">
    <property type="entry name" value="alpha/beta hydrolase"/>
    <property type="match status" value="2"/>
</dbReference>
<dbReference type="PANTHER" id="PTHR11802">
    <property type="entry name" value="SERINE PROTEASE FAMILY S10 SERINE CARBOXYPEPTIDASE"/>
    <property type="match status" value="1"/>
</dbReference>
<keyword evidence="3" id="KW-1185">Reference proteome</keyword>
<dbReference type="SUPFAM" id="SSF53474">
    <property type="entry name" value="alpha/beta-Hydrolases"/>
    <property type="match status" value="2"/>
</dbReference>
<dbReference type="PANTHER" id="PTHR11802:SF418">
    <property type="entry name" value="SERINE CARBOXYPEPTIDASE CTSA-1.1"/>
    <property type="match status" value="1"/>
</dbReference>
<comment type="caution">
    <text evidence="2">The sequence shown here is derived from an EMBL/GenBank/DDBJ whole genome shotgun (WGS) entry which is preliminary data.</text>
</comment>
<dbReference type="GO" id="GO:0004185">
    <property type="term" value="F:serine-type carboxypeptidase activity"/>
    <property type="evidence" value="ECO:0007669"/>
    <property type="project" value="InterPro"/>
</dbReference>